<evidence type="ECO:0000313" key="2">
    <source>
        <dbReference type="EMBL" id="GFH31413.1"/>
    </source>
</evidence>
<feature type="non-terminal residue" evidence="2">
    <location>
        <position position="238"/>
    </location>
</feature>
<feature type="compositionally biased region" description="Polar residues" evidence="1">
    <location>
        <begin position="50"/>
        <end position="59"/>
    </location>
</feature>
<name>A0A6A0AGQ1_HAELA</name>
<proteinExistence type="predicted"/>
<dbReference type="EMBL" id="BLLF01005606">
    <property type="protein sequence ID" value="GFH31413.1"/>
    <property type="molecule type" value="Genomic_DNA"/>
</dbReference>
<dbReference type="AlphaFoldDB" id="A0A6A0AGQ1"/>
<dbReference type="Proteomes" id="UP000485058">
    <property type="component" value="Unassembled WGS sequence"/>
</dbReference>
<gene>
    <name evidence="2" type="ORF">HaLaN_30457</name>
</gene>
<evidence type="ECO:0000313" key="3">
    <source>
        <dbReference type="Proteomes" id="UP000485058"/>
    </source>
</evidence>
<protein>
    <submittedName>
        <fullName evidence="2">Uncharacterized protein</fullName>
    </submittedName>
</protein>
<feature type="region of interest" description="Disordered" evidence="1">
    <location>
        <begin position="188"/>
        <end position="221"/>
    </location>
</feature>
<evidence type="ECO:0000256" key="1">
    <source>
        <dbReference type="SAM" id="MobiDB-lite"/>
    </source>
</evidence>
<feature type="region of interest" description="Disordered" evidence="1">
    <location>
        <begin position="24"/>
        <end position="63"/>
    </location>
</feature>
<feature type="compositionally biased region" description="Low complexity" evidence="1">
    <location>
        <begin position="209"/>
        <end position="221"/>
    </location>
</feature>
<organism evidence="2 3">
    <name type="scientific">Haematococcus lacustris</name>
    <name type="common">Green alga</name>
    <name type="synonym">Haematococcus pluvialis</name>
    <dbReference type="NCBI Taxonomy" id="44745"/>
    <lineage>
        <taxon>Eukaryota</taxon>
        <taxon>Viridiplantae</taxon>
        <taxon>Chlorophyta</taxon>
        <taxon>core chlorophytes</taxon>
        <taxon>Chlorophyceae</taxon>
        <taxon>CS clade</taxon>
        <taxon>Chlamydomonadales</taxon>
        <taxon>Haematococcaceae</taxon>
        <taxon>Haematococcus</taxon>
    </lineage>
</organism>
<reference evidence="2 3" key="1">
    <citation type="submission" date="2020-02" db="EMBL/GenBank/DDBJ databases">
        <title>Draft genome sequence of Haematococcus lacustris strain NIES-144.</title>
        <authorList>
            <person name="Morimoto D."/>
            <person name="Nakagawa S."/>
            <person name="Yoshida T."/>
            <person name="Sawayama S."/>
        </authorList>
    </citation>
    <scope>NUCLEOTIDE SEQUENCE [LARGE SCALE GENOMIC DNA]</scope>
    <source>
        <strain evidence="2 3">NIES-144</strain>
    </source>
</reference>
<keyword evidence="3" id="KW-1185">Reference proteome</keyword>
<accession>A0A6A0AGQ1</accession>
<comment type="caution">
    <text evidence="2">The sequence shown here is derived from an EMBL/GenBank/DDBJ whole genome shotgun (WGS) entry which is preliminary data.</text>
</comment>
<sequence>MLNRGMKRFRAAYKRLKRAVKGSKKAVDTCAPEVPSSPSPTAPTAPCSIEASSLSTTDSPHPDQCHEPTLAAMVPGCAAGEAGPAAAAGQLLDCGPEPLERVAGVPKISQPSAVNRCAGAVSVSKGSAAGAHLRHTMDVQALLKQCVSPAHGFFGEVPVVLLADLQAALEQHSQAAMVTQVAASDAAAPSLQPPATGSCASQPAPLIPSHPSSRVASHSSRMSVSVLEAGLAGPGAGS</sequence>